<evidence type="ECO:0000313" key="13">
    <source>
        <dbReference type="Proteomes" id="UP001519460"/>
    </source>
</evidence>
<keyword evidence="6" id="KW-0325">Glycoprotein</keyword>
<feature type="transmembrane region" description="Helical" evidence="8">
    <location>
        <begin position="509"/>
        <end position="527"/>
    </location>
</feature>
<keyword evidence="7" id="KW-0245">EGF-like domain</keyword>
<evidence type="ECO:0000256" key="5">
    <source>
        <dbReference type="ARBA" id="ARBA00023157"/>
    </source>
</evidence>
<keyword evidence="3" id="KW-0677">Repeat</keyword>
<evidence type="ECO:0000256" key="9">
    <source>
        <dbReference type="SAM" id="SignalP"/>
    </source>
</evidence>
<evidence type="ECO:0000259" key="11">
    <source>
        <dbReference type="PROSITE" id="PS50835"/>
    </source>
</evidence>
<dbReference type="Gene3D" id="2.60.40.10">
    <property type="entry name" value="Immunoglobulins"/>
    <property type="match status" value="3"/>
</dbReference>
<dbReference type="InterPro" id="IPR013783">
    <property type="entry name" value="Ig-like_fold"/>
</dbReference>
<gene>
    <name evidence="12" type="ORF">BaRGS_00021560</name>
</gene>
<comment type="subcellular location">
    <subcellularLocation>
        <location evidence="1">Membrane</location>
    </subcellularLocation>
</comment>
<feature type="domain" description="Ig-like" evidence="11">
    <location>
        <begin position="289"/>
        <end position="376"/>
    </location>
</feature>
<dbReference type="Pfam" id="PF07679">
    <property type="entry name" value="I-set"/>
    <property type="match status" value="1"/>
</dbReference>
<dbReference type="CDD" id="cd00037">
    <property type="entry name" value="CLECT"/>
    <property type="match status" value="1"/>
</dbReference>
<evidence type="ECO:0000259" key="10">
    <source>
        <dbReference type="PROSITE" id="PS50026"/>
    </source>
</evidence>
<name>A0ABD0KJ35_9CAEN</name>
<dbReference type="SUPFAM" id="SSF48726">
    <property type="entry name" value="Immunoglobulin"/>
    <property type="match status" value="1"/>
</dbReference>
<feature type="domain" description="EGF-like" evidence="10">
    <location>
        <begin position="163"/>
        <end position="203"/>
    </location>
</feature>
<keyword evidence="5 7" id="KW-1015">Disulfide bond</keyword>
<dbReference type="SUPFAM" id="SSF56436">
    <property type="entry name" value="C-type lectin-like"/>
    <property type="match status" value="1"/>
</dbReference>
<dbReference type="GO" id="GO:0016020">
    <property type="term" value="C:membrane"/>
    <property type="evidence" value="ECO:0007669"/>
    <property type="project" value="UniProtKB-SubCell"/>
</dbReference>
<evidence type="ECO:0000256" key="3">
    <source>
        <dbReference type="ARBA" id="ARBA00022737"/>
    </source>
</evidence>
<protein>
    <submittedName>
        <fullName evidence="12">Uncharacterized protein</fullName>
    </submittedName>
</protein>
<accession>A0ABD0KJ35</accession>
<keyword evidence="8" id="KW-1133">Transmembrane helix</keyword>
<evidence type="ECO:0000256" key="8">
    <source>
        <dbReference type="SAM" id="Phobius"/>
    </source>
</evidence>
<dbReference type="PROSITE" id="PS50026">
    <property type="entry name" value="EGF_3"/>
    <property type="match status" value="1"/>
</dbReference>
<feature type="domain" description="Ig-like" evidence="11">
    <location>
        <begin position="404"/>
        <end position="484"/>
    </location>
</feature>
<comment type="caution">
    <text evidence="12">The sequence shown here is derived from an EMBL/GenBank/DDBJ whole genome shotgun (WGS) entry which is preliminary data.</text>
</comment>
<dbReference type="PANTHER" id="PTHR23277">
    <property type="entry name" value="NECTIN-RELATED"/>
    <property type="match status" value="1"/>
</dbReference>
<organism evidence="12 13">
    <name type="scientific">Batillaria attramentaria</name>
    <dbReference type="NCBI Taxonomy" id="370345"/>
    <lineage>
        <taxon>Eukaryota</taxon>
        <taxon>Metazoa</taxon>
        <taxon>Spiralia</taxon>
        <taxon>Lophotrochozoa</taxon>
        <taxon>Mollusca</taxon>
        <taxon>Gastropoda</taxon>
        <taxon>Caenogastropoda</taxon>
        <taxon>Sorbeoconcha</taxon>
        <taxon>Cerithioidea</taxon>
        <taxon>Batillariidae</taxon>
        <taxon>Batillaria</taxon>
    </lineage>
</organism>
<dbReference type="PANTHER" id="PTHR23277:SF108">
    <property type="entry name" value="FASCICLIN-3"/>
    <property type="match status" value="1"/>
</dbReference>
<feature type="domain" description="Ig-like" evidence="11">
    <location>
        <begin position="200"/>
        <end position="265"/>
    </location>
</feature>
<keyword evidence="13" id="KW-1185">Reference proteome</keyword>
<dbReference type="InterPro" id="IPR013098">
    <property type="entry name" value="Ig_I-set"/>
</dbReference>
<dbReference type="EMBL" id="JACVVK020000168">
    <property type="protein sequence ID" value="KAK7487208.1"/>
    <property type="molecule type" value="Genomic_DNA"/>
</dbReference>
<evidence type="ECO:0000256" key="7">
    <source>
        <dbReference type="PROSITE-ProRule" id="PRU00076"/>
    </source>
</evidence>
<dbReference type="CDD" id="cd00054">
    <property type="entry name" value="EGF_CA"/>
    <property type="match status" value="1"/>
</dbReference>
<keyword evidence="8" id="KW-0812">Transmembrane</keyword>
<evidence type="ECO:0000313" key="12">
    <source>
        <dbReference type="EMBL" id="KAK7487208.1"/>
    </source>
</evidence>
<dbReference type="InterPro" id="IPR036179">
    <property type="entry name" value="Ig-like_dom_sf"/>
</dbReference>
<feature type="disulfide bond" evidence="7">
    <location>
        <begin position="193"/>
        <end position="202"/>
    </location>
</feature>
<dbReference type="InterPro" id="IPR007110">
    <property type="entry name" value="Ig-like_dom"/>
</dbReference>
<keyword evidence="4 8" id="KW-0472">Membrane</keyword>
<evidence type="ECO:0000256" key="2">
    <source>
        <dbReference type="ARBA" id="ARBA00022729"/>
    </source>
</evidence>
<proteinExistence type="predicted"/>
<dbReference type="Proteomes" id="UP001519460">
    <property type="component" value="Unassembled WGS sequence"/>
</dbReference>
<dbReference type="InterPro" id="IPR016186">
    <property type="entry name" value="C-type_lectin-like/link_sf"/>
</dbReference>
<dbReference type="Gene3D" id="3.10.100.10">
    <property type="entry name" value="Mannose-Binding Protein A, subunit A"/>
    <property type="match status" value="1"/>
</dbReference>
<keyword evidence="2 9" id="KW-0732">Signal</keyword>
<feature type="signal peptide" evidence="9">
    <location>
        <begin position="1"/>
        <end position="26"/>
    </location>
</feature>
<dbReference type="PROSITE" id="PS50835">
    <property type="entry name" value="IG_LIKE"/>
    <property type="match status" value="3"/>
</dbReference>
<dbReference type="InterPro" id="IPR051427">
    <property type="entry name" value="Nectin/Nectin-like"/>
</dbReference>
<dbReference type="PROSITE" id="PS00022">
    <property type="entry name" value="EGF_1"/>
    <property type="match status" value="1"/>
</dbReference>
<evidence type="ECO:0000256" key="4">
    <source>
        <dbReference type="ARBA" id="ARBA00023136"/>
    </source>
</evidence>
<sequence length="543" mass="59130">MRLKLPEGILAITVLFAPGVVLHVRGQSCSYRRIGTKCYKINTGRKQSALQHAADCWREDAMLAEPLTGAENDQVLTFIGCNTAYSGFCFFSFGLQYISGKWQFNFSRIDLNYSAWQRSRPTSTPVTQPCGEYNKNYYNGRPVCGWNNIGCSTQRKYAVCEKRKVGCLGPAPCQNGGTCIAGQGCCDRPACNCRPDFFGPACQISKPSHNCPTQYVSEGTVVDCACRASASSSQITAVVWTTTSTATLRIKATRALNKREYTCELRWSSHGAPGTPLSTKYQLLVSYGPSGAGHTIRGPDAFVTDGQSSLTLTCSYALDDVSPEPRIEWTGVSCVQGQVSSDCTLQPTVSDQGTVVTCTLQNPISKETSRATYTLSIISTHAHVKSLKIGNVSQNLVTQKKNITVTLQCEVQGKPRPDISVVQTHENDISVDRPLRVVSSSEEGQYVRSAQFEVSSPSLCQSKNKYTCVAKNPKGSKSMSGTITVDCEEPVPTITTEKSPKSNLDMKTVGLGLGLPIGLIWFVALLARLKRRTEDPDAVDEYD</sequence>
<dbReference type="InterPro" id="IPR000742">
    <property type="entry name" value="EGF"/>
</dbReference>
<evidence type="ECO:0000256" key="6">
    <source>
        <dbReference type="ARBA" id="ARBA00023180"/>
    </source>
</evidence>
<evidence type="ECO:0000256" key="1">
    <source>
        <dbReference type="ARBA" id="ARBA00004370"/>
    </source>
</evidence>
<dbReference type="InterPro" id="IPR016187">
    <property type="entry name" value="CTDL_fold"/>
</dbReference>
<feature type="chain" id="PRO_5044818347" evidence="9">
    <location>
        <begin position="27"/>
        <end position="543"/>
    </location>
</feature>
<dbReference type="Gene3D" id="2.10.25.10">
    <property type="entry name" value="Laminin"/>
    <property type="match status" value="1"/>
</dbReference>
<reference evidence="12 13" key="1">
    <citation type="journal article" date="2023" name="Sci. Data">
        <title>Genome assembly of the Korean intertidal mud-creeper Batillaria attramentaria.</title>
        <authorList>
            <person name="Patra A.K."/>
            <person name="Ho P.T."/>
            <person name="Jun S."/>
            <person name="Lee S.J."/>
            <person name="Kim Y."/>
            <person name="Won Y.J."/>
        </authorList>
    </citation>
    <scope>NUCLEOTIDE SEQUENCE [LARGE SCALE GENOMIC DNA]</scope>
    <source>
        <strain evidence="12">Wonlab-2016</strain>
    </source>
</reference>
<dbReference type="AlphaFoldDB" id="A0ABD0KJ35"/>
<comment type="caution">
    <text evidence="7">Lacks conserved residue(s) required for the propagation of feature annotation.</text>
</comment>